<sequence length="157" mass="18286">MKSDREKGFNDLLNLEKKAHDEQNAPAELEILNNKAFYYFIKGDYDEAYSIAKVLVRRANSSKNSRLYAIGLNRQGIVLSFLHIYDEAEKTLLQSQNFLSKNSFPEDYLVKAQNYQLLSDNYTHTSQPEKALDNFKKTITEYLKISDEHERQNQPAK</sequence>
<dbReference type="RefSeq" id="WP_243549363.1">
    <property type="nucleotide sequence ID" value="NZ_CP094532.1"/>
</dbReference>
<proteinExistence type="predicted"/>
<dbReference type="Proteomes" id="UP000831460">
    <property type="component" value="Chromosome"/>
</dbReference>
<evidence type="ECO:0000313" key="2">
    <source>
        <dbReference type="Proteomes" id="UP000831460"/>
    </source>
</evidence>
<protein>
    <recommendedName>
        <fullName evidence="3">Tetratricopeptide repeat protein</fullName>
    </recommendedName>
</protein>
<evidence type="ECO:0000313" key="1">
    <source>
        <dbReference type="EMBL" id="UOE41044.1"/>
    </source>
</evidence>
<name>A0ABY4BPB6_9FLAO</name>
<accession>A0ABY4BPB6</accession>
<reference evidence="1 2" key="1">
    <citation type="submission" date="2022-03" db="EMBL/GenBank/DDBJ databases">
        <title>Chryseobacterium sp. isolated from particulate matters in swine house.</title>
        <authorList>
            <person name="Won M."/>
            <person name="Kim S.-J."/>
            <person name="Kwon S.-W."/>
        </authorList>
    </citation>
    <scope>NUCLEOTIDE SEQUENCE [LARGE SCALE GENOMIC DNA]</scope>
    <source>
        <strain evidence="1 2">SC2-2</strain>
    </source>
</reference>
<organism evidence="1 2">
    <name type="scientific">Chryseobacterium suipulveris</name>
    <dbReference type="NCBI Taxonomy" id="2929800"/>
    <lineage>
        <taxon>Bacteria</taxon>
        <taxon>Pseudomonadati</taxon>
        <taxon>Bacteroidota</taxon>
        <taxon>Flavobacteriia</taxon>
        <taxon>Flavobacteriales</taxon>
        <taxon>Weeksellaceae</taxon>
        <taxon>Chryseobacterium group</taxon>
        <taxon>Chryseobacterium</taxon>
    </lineage>
</organism>
<gene>
    <name evidence="1" type="ORF">MTP09_14260</name>
</gene>
<dbReference type="InterPro" id="IPR011990">
    <property type="entry name" value="TPR-like_helical_dom_sf"/>
</dbReference>
<evidence type="ECO:0008006" key="3">
    <source>
        <dbReference type="Google" id="ProtNLM"/>
    </source>
</evidence>
<dbReference type="EMBL" id="CP094532">
    <property type="protein sequence ID" value="UOE41044.1"/>
    <property type="molecule type" value="Genomic_DNA"/>
</dbReference>
<keyword evidence="2" id="KW-1185">Reference proteome</keyword>
<dbReference type="Gene3D" id="1.25.40.10">
    <property type="entry name" value="Tetratricopeptide repeat domain"/>
    <property type="match status" value="1"/>
</dbReference>
<dbReference type="SUPFAM" id="SSF48452">
    <property type="entry name" value="TPR-like"/>
    <property type="match status" value="1"/>
</dbReference>